<name>A8Q604_MALGO</name>
<comment type="function">
    <text evidence="1">Involved in pre-25S rRNA processing.</text>
</comment>
<evidence type="ECO:0000256" key="3">
    <source>
        <dbReference type="ARBA" id="ARBA00007077"/>
    </source>
</evidence>
<dbReference type="EMBL" id="AAYY01000010">
    <property type="protein sequence ID" value="EDP42637.1"/>
    <property type="molecule type" value="Genomic_DNA"/>
</dbReference>
<keyword evidence="5 7" id="KW-0694">RNA-binding</keyword>
<dbReference type="SUPFAM" id="SSF54928">
    <property type="entry name" value="RNA-binding domain, RBD"/>
    <property type="match status" value="1"/>
</dbReference>
<dbReference type="GO" id="GO:0019843">
    <property type="term" value="F:rRNA binding"/>
    <property type="evidence" value="ECO:0007669"/>
    <property type="project" value="TreeGrafter"/>
</dbReference>
<dbReference type="AlphaFoldDB" id="A8Q604"/>
<evidence type="ECO:0000313" key="11">
    <source>
        <dbReference type="Proteomes" id="UP000008837"/>
    </source>
</evidence>
<dbReference type="PANTHER" id="PTHR23236">
    <property type="entry name" value="EUKARYOTIC TRANSLATION INITIATION FACTOR 4B/4H"/>
    <property type="match status" value="1"/>
</dbReference>
<evidence type="ECO:0000256" key="8">
    <source>
        <dbReference type="SAM" id="MobiDB-lite"/>
    </source>
</evidence>
<dbReference type="InParanoid" id="A8Q604"/>
<protein>
    <recommendedName>
        <fullName evidence="4">Nucleolar protein 12</fullName>
    </recommendedName>
</protein>
<dbReference type="InterPro" id="IPR000504">
    <property type="entry name" value="RRM_dom"/>
</dbReference>
<dbReference type="KEGG" id="mgl:MGL_2837"/>
<dbReference type="GO" id="GO:0005730">
    <property type="term" value="C:nucleolus"/>
    <property type="evidence" value="ECO:0007669"/>
    <property type="project" value="UniProtKB-SubCell"/>
</dbReference>
<evidence type="ECO:0000256" key="2">
    <source>
        <dbReference type="ARBA" id="ARBA00004604"/>
    </source>
</evidence>
<feature type="compositionally biased region" description="Polar residues" evidence="8">
    <location>
        <begin position="1"/>
        <end position="12"/>
    </location>
</feature>
<dbReference type="Gene3D" id="3.30.70.330">
    <property type="match status" value="1"/>
</dbReference>
<sequence>MTTKSNAPTKVPSSLPVPFAEPHGTNGSFDTELDAMFAAAPIPSTTARPVKPQIPGQPEKENEELTTSDLNSASEEEEETDATGGAEEENGQVDDDVEADEDISDEDMDEEKAADMVLRGHFDKKRKSKVILEDEYESDEARSKRTIFLGNVPIAALTSRAVRKELLRHILDMSPYPTCTHVMSLRFRSVSFRAPTTDLSQSTGDAPSSQGKAKRRERARKFRELKGVGTDGDKTTQPPLTSQQKRKIAYIQQDVNERADAVNAYVRIGDPALVHQHRKATEPLDLRLTGAILSTLLARALDNTTFHERHIRADVVRPLAMHEIIEAGLDKIRTADGTPLSHASAVGATDPKRTVFVGNLDFEAHEEDVRALFERLVREERGPPPAVPISSLRLDDTPTVASTSSMAPSSLMKPGEWVQSVRIVRDRATQLGKGFAYVKFLDPMCVDEVIALAEAEEAFVAAGRPQGRARSTRTGAQGAASGAAGVKSISLQEGQEFRRRVKLNKRALRVSRCKSITGDERKRTRSQHGSDPSASRPQTPPKRPIPESLARARASGAPTPNGSSPHVHAMPEKARFLSSLSKEQRALAKKSDPDRQARRAQKKLDKRKAQKVASSMGRGRERVALPKRGTAKKITRAKSTRT</sequence>
<evidence type="ECO:0000259" key="9">
    <source>
        <dbReference type="PROSITE" id="PS50102"/>
    </source>
</evidence>
<evidence type="ECO:0000256" key="7">
    <source>
        <dbReference type="PROSITE-ProRule" id="PRU00176"/>
    </source>
</evidence>
<dbReference type="PANTHER" id="PTHR23236:SF25">
    <property type="entry name" value="RNA-BINDING PROTEIN 34"/>
    <property type="match status" value="1"/>
</dbReference>
<feature type="compositionally biased region" description="Basic residues" evidence="8">
    <location>
        <begin position="212"/>
        <end position="221"/>
    </location>
</feature>
<evidence type="ECO:0000256" key="1">
    <source>
        <dbReference type="ARBA" id="ARBA00002475"/>
    </source>
</evidence>
<evidence type="ECO:0000256" key="6">
    <source>
        <dbReference type="ARBA" id="ARBA00023242"/>
    </source>
</evidence>
<dbReference type="OrthoDB" id="442677at2759"/>
<dbReference type="PROSITE" id="PS50102">
    <property type="entry name" value="RRM"/>
    <property type="match status" value="1"/>
</dbReference>
<comment type="similarity">
    <text evidence="3">Belongs to the RRM RBM34 family.</text>
</comment>
<dbReference type="Proteomes" id="UP000008837">
    <property type="component" value="Unassembled WGS sequence"/>
</dbReference>
<dbReference type="InterPro" id="IPR035979">
    <property type="entry name" value="RBD_domain_sf"/>
</dbReference>
<proteinExistence type="inferred from homology"/>
<feature type="region of interest" description="Disordered" evidence="8">
    <location>
        <begin position="196"/>
        <end position="245"/>
    </location>
</feature>
<evidence type="ECO:0000313" key="10">
    <source>
        <dbReference type="EMBL" id="EDP42637.1"/>
    </source>
</evidence>
<evidence type="ECO:0000256" key="5">
    <source>
        <dbReference type="ARBA" id="ARBA00022884"/>
    </source>
</evidence>
<gene>
    <name evidence="10" type="ORF">MGL_2837</name>
</gene>
<feature type="compositionally biased region" description="Basic and acidic residues" evidence="8">
    <location>
        <begin position="582"/>
        <end position="597"/>
    </location>
</feature>
<dbReference type="VEuPathDB" id="FungiDB:MGL_2837"/>
<dbReference type="GO" id="GO:0000463">
    <property type="term" value="P:maturation of LSU-rRNA from tricistronic rRNA transcript (SSU-rRNA, 5.8S rRNA, LSU-rRNA)"/>
    <property type="evidence" value="ECO:0007669"/>
    <property type="project" value="TreeGrafter"/>
</dbReference>
<feature type="compositionally biased region" description="Polar residues" evidence="8">
    <location>
        <begin position="527"/>
        <end position="537"/>
    </location>
</feature>
<feature type="compositionally biased region" description="Basic residues" evidence="8">
    <location>
        <begin position="629"/>
        <end position="642"/>
    </location>
</feature>
<dbReference type="SMART" id="SM00360">
    <property type="entry name" value="RRM"/>
    <property type="match status" value="1"/>
</dbReference>
<feature type="compositionally biased region" description="Basic and acidic residues" evidence="8">
    <location>
        <begin position="222"/>
        <end position="234"/>
    </location>
</feature>
<dbReference type="GeneID" id="5854158"/>
<evidence type="ECO:0000256" key="4">
    <source>
        <dbReference type="ARBA" id="ARBA00015520"/>
    </source>
</evidence>
<dbReference type="RefSeq" id="XP_001729851.1">
    <property type="nucleotide sequence ID" value="XM_001729799.1"/>
</dbReference>
<accession>A8Q604</accession>
<dbReference type="STRING" id="425265.A8Q604"/>
<feature type="compositionally biased region" description="Low complexity" evidence="8">
    <location>
        <begin position="475"/>
        <end position="485"/>
    </location>
</feature>
<reference evidence="10 11" key="1">
    <citation type="journal article" date="2007" name="Proc. Natl. Acad. Sci. U.S.A.">
        <title>Dandruff-associated Malassezia genomes reveal convergent and divergent virulence traits shared with plant and human fungal pathogens.</title>
        <authorList>
            <person name="Xu J."/>
            <person name="Saunders C.W."/>
            <person name="Hu P."/>
            <person name="Grant R.A."/>
            <person name="Boekhout T."/>
            <person name="Kuramae E.E."/>
            <person name="Kronstad J.W."/>
            <person name="Deangelis Y.M."/>
            <person name="Reeder N.L."/>
            <person name="Johnstone K.R."/>
            <person name="Leland M."/>
            <person name="Fieno A.M."/>
            <person name="Begley W.M."/>
            <person name="Sun Y."/>
            <person name="Lacey M.P."/>
            <person name="Chaudhary T."/>
            <person name="Keough T."/>
            <person name="Chu L."/>
            <person name="Sears R."/>
            <person name="Yuan B."/>
            <person name="Dawson T.L.Jr."/>
        </authorList>
    </citation>
    <scope>NUCLEOTIDE SEQUENCE [LARGE SCALE GENOMIC DNA]</scope>
    <source>
        <strain evidence="11">ATCC MYA-4612 / CBS 7966</strain>
    </source>
</reference>
<comment type="subcellular location">
    <subcellularLocation>
        <location evidence="2">Nucleus</location>
        <location evidence="2">Nucleolus</location>
    </subcellularLocation>
</comment>
<keyword evidence="6" id="KW-0539">Nucleus</keyword>
<feature type="region of interest" description="Disordered" evidence="8">
    <location>
        <begin position="462"/>
        <end position="487"/>
    </location>
</feature>
<feature type="region of interest" description="Disordered" evidence="8">
    <location>
        <begin position="1"/>
        <end position="106"/>
    </location>
</feature>
<keyword evidence="11" id="KW-1185">Reference proteome</keyword>
<dbReference type="OMA" id="IAFIKHE"/>
<feature type="region of interest" description="Disordered" evidence="8">
    <location>
        <begin position="512"/>
        <end position="642"/>
    </location>
</feature>
<organism evidence="10 11">
    <name type="scientific">Malassezia globosa (strain ATCC MYA-4612 / CBS 7966)</name>
    <name type="common">Dandruff-associated fungus</name>
    <dbReference type="NCBI Taxonomy" id="425265"/>
    <lineage>
        <taxon>Eukaryota</taxon>
        <taxon>Fungi</taxon>
        <taxon>Dikarya</taxon>
        <taxon>Basidiomycota</taxon>
        <taxon>Ustilaginomycotina</taxon>
        <taxon>Malasseziomycetes</taxon>
        <taxon>Malasseziales</taxon>
        <taxon>Malasseziaceae</taxon>
        <taxon>Malassezia</taxon>
    </lineage>
</organism>
<dbReference type="InterPro" id="IPR012677">
    <property type="entry name" value="Nucleotide-bd_a/b_plait_sf"/>
</dbReference>
<dbReference type="FunCoup" id="A8Q604">
    <property type="interactions" value="253"/>
</dbReference>
<comment type="caution">
    <text evidence="10">The sequence shown here is derived from an EMBL/GenBank/DDBJ whole genome shotgun (WGS) entry which is preliminary data.</text>
</comment>
<feature type="compositionally biased region" description="Polar residues" evidence="8">
    <location>
        <begin position="197"/>
        <end position="211"/>
    </location>
</feature>
<feature type="compositionally biased region" description="Acidic residues" evidence="8">
    <location>
        <begin position="74"/>
        <end position="106"/>
    </location>
</feature>
<feature type="domain" description="RRM" evidence="9">
    <location>
        <begin position="353"/>
        <end position="515"/>
    </location>
</feature>
<feature type="compositionally biased region" description="Basic residues" evidence="8">
    <location>
        <begin position="598"/>
        <end position="610"/>
    </location>
</feature>